<proteinExistence type="predicted"/>
<protein>
    <recommendedName>
        <fullName evidence="3">Amidohydrolase 3 domain-containing protein</fullName>
    </recommendedName>
</protein>
<reference evidence="4" key="2">
    <citation type="submission" date="2021-10" db="EMBL/GenBank/DDBJ databases">
        <title>Phylogenomics reveals ancestral predisposition of the termite-cultivated fungus Termitomyces towards a domesticated lifestyle.</title>
        <authorList>
            <person name="Auxier B."/>
            <person name="Grum-Grzhimaylo A."/>
            <person name="Cardenas M.E."/>
            <person name="Lodge J.D."/>
            <person name="Laessoe T."/>
            <person name="Pedersen O."/>
            <person name="Smith M.E."/>
            <person name="Kuyper T.W."/>
            <person name="Franco-Molano E.A."/>
            <person name="Baroni T.J."/>
            <person name="Aanen D.K."/>
        </authorList>
    </citation>
    <scope>NUCLEOTIDE SEQUENCE</scope>
    <source>
        <strain evidence="4">AP01</strain>
        <tissue evidence="4">Mycelium</tissue>
    </source>
</reference>
<comment type="caution">
    <text evidence="4">The sequence shown here is derived from an EMBL/GenBank/DDBJ whole genome shotgun (WGS) entry which is preliminary data.</text>
</comment>
<accession>A0A9P7GFY1</accession>
<dbReference type="PANTHER" id="PTHR43135">
    <property type="entry name" value="ALPHA-D-RIBOSE 1-METHYLPHOSPHONATE 5-TRIPHOSPHATE DIPHOSPHATASE"/>
    <property type="match status" value="1"/>
</dbReference>
<dbReference type="AlphaFoldDB" id="A0A9P7GFY1"/>
<keyword evidence="2" id="KW-1133">Transmembrane helix</keyword>
<reference evidence="4" key="1">
    <citation type="submission" date="2020-07" db="EMBL/GenBank/DDBJ databases">
        <authorList>
            <person name="Nieuwenhuis M."/>
            <person name="Van De Peppel L.J.J."/>
        </authorList>
    </citation>
    <scope>NUCLEOTIDE SEQUENCE</scope>
    <source>
        <strain evidence="4">AP01</strain>
        <tissue evidence="4">Mycelium</tissue>
    </source>
</reference>
<dbReference type="SUPFAM" id="SSF51556">
    <property type="entry name" value="Metallo-dependent hydrolases"/>
    <property type="match status" value="1"/>
</dbReference>
<keyword evidence="2" id="KW-0472">Membrane</keyword>
<gene>
    <name evidence="4" type="ORF">DXG03_000268</name>
</gene>
<dbReference type="PANTHER" id="PTHR43135:SF3">
    <property type="entry name" value="ALPHA-D-RIBOSE 1-METHYLPHOSPHONATE 5-TRIPHOSPHATE DIPHOSPHATASE"/>
    <property type="match status" value="1"/>
</dbReference>
<dbReference type="Proteomes" id="UP000775547">
    <property type="component" value="Unassembled WGS sequence"/>
</dbReference>
<dbReference type="InterPro" id="IPR032466">
    <property type="entry name" value="Metal_Hydrolase"/>
</dbReference>
<keyword evidence="5" id="KW-1185">Reference proteome</keyword>
<feature type="region of interest" description="Disordered" evidence="1">
    <location>
        <begin position="74"/>
        <end position="94"/>
    </location>
</feature>
<dbReference type="Pfam" id="PF07969">
    <property type="entry name" value="Amidohydro_3"/>
    <property type="match status" value="1"/>
</dbReference>
<dbReference type="InterPro" id="IPR051781">
    <property type="entry name" value="Metallo-dep_Hydrolase"/>
</dbReference>
<keyword evidence="2" id="KW-0812">Transmembrane</keyword>
<sequence>MAGIRPTKVWSPTTLPSQKSIPTLVLLLAVGCTLAIWTAGASLFSPRLDGSSIRVQNVPVNSREILAQCMSLRATPGPSQDFHSREESDRYEPGTKPTLIQNAAIFTGERNGSVVIYGNIFIDKGIVKNIGKVPRYLWDRPNVDVVDAKGAWVTPGLGAYDLSSPHGPIVPWLRSIDGFNTHDEAFELSIAGGVTSAQVLPGSENAIGGQAFMVKLRKTAEGSPVSMIIEPPYTLTGGKLPDALHWRYLKQACGENLRTYGNRMDTMWALRSAYNEARKIMLEQDSYCAKVEAGLWESAGNQFPESLKWEALVDVLRGRVKISNHCYEVVDLDSIVRLSNEFEFHISSFHHAAEAWLVPELLKKTFGGTPGVALFATNHRYKREAYRGSEFAPRVLADAGIPVVMKSDHPVINSRYLLHEAQQAHYFSLPANLSLASVTSTPATIAGLAHRIGFLREGADADVVLWDSHPLQLGATPVKVWIDGILQIPVPSKTDKPAKKIEVGKGKEDEEWREVPDVPNWDRERKEALAWDGLPPLQSKPQNGRIVFSNVKSVLKKGSDGEVQVFSAQTEEAGVVTVENGQITCMGAGCLSSADADAHVVDLHGGSVSPGLMSYGSPLGLEEMAGEPSTGDGKPYDAFAGNVPNILDDSGAILRAMDALMFGTRNALTAYRSGVTLATSSLAKPYYLDGTAAHVISGLSVAFRTGSAHVMERGSIIQDIAALHIHIGRPNPLIGEGISVSTQIAALRRLLFGWETQDKETGYWFRKAAEGVVPLVVEVDNANIMATLLILKVEVEDRIGSSMRLVFSGASEAHLLAQELGPPLSNDTALVKLMERGVTVALGVREAWEARNTRFDIQWAILESNERIDQRQIYALAYTNLPKLLGIREIDDESQGGRAVDMVAYEGGGAFDLSSKVVAVISSERQVVDLF</sequence>
<dbReference type="GO" id="GO:0016810">
    <property type="term" value="F:hydrolase activity, acting on carbon-nitrogen (but not peptide) bonds"/>
    <property type="evidence" value="ECO:0007669"/>
    <property type="project" value="InterPro"/>
</dbReference>
<dbReference type="SUPFAM" id="SSF51338">
    <property type="entry name" value="Composite domain of metallo-dependent hydrolases"/>
    <property type="match status" value="1"/>
</dbReference>
<dbReference type="InterPro" id="IPR011059">
    <property type="entry name" value="Metal-dep_hydrolase_composite"/>
</dbReference>
<evidence type="ECO:0000256" key="2">
    <source>
        <dbReference type="SAM" id="Phobius"/>
    </source>
</evidence>
<evidence type="ECO:0000313" key="5">
    <source>
        <dbReference type="Proteomes" id="UP000775547"/>
    </source>
</evidence>
<evidence type="ECO:0000313" key="4">
    <source>
        <dbReference type="EMBL" id="KAG5648919.1"/>
    </source>
</evidence>
<dbReference type="EMBL" id="JABCKV010000001">
    <property type="protein sequence ID" value="KAG5648919.1"/>
    <property type="molecule type" value="Genomic_DNA"/>
</dbReference>
<feature type="compositionally biased region" description="Basic and acidic residues" evidence="1">
    <location>
        <begin position="82"/>
        <end position="93"/>
    </location>
</feature>
<feature type="domain" description="Amidohydrolase 3" evidence="3">
    <location>
        <begin position="394"/>
        <end position="484"/>
    </location>
</feature>
<feature type="transmembrane region" description="Helical" evidence="2">
    <location>
        <begin position="21"/>
        <end position="44"/>
    </location>
</feature>
<dbReference type="Gene3D" id="3.20.20.140">
    <property type="entry name" value="Metal-dependent hydrolases"/>
    <property type="match status" value="2"/>
</dbReference>
<dbReference type="InterPro" id="IPR013108">
    <property type="entry name" value="Amidohydro_3"/>
</dbReference>
<evidence type="ECO:0000256" key="1">
    <source>
        <dbReference type="SAM" id="MobiDB-lite"/>
    </source>
</evidence>
<dbReference type="OrthoDB" id="10258955at2759"/>
<dbReference type="PROSITE" id="PS51257">
    <property type="entry name" value="PROKAR_LIPOPROTEIN"/>
    <property type="match status" value="1"/>
</dbReference>
<organism evidence="4 5">
    <name type="scientific">Asterophora parasitica</name>
    <dbReference type="NCBI Taxonomy" id="117018"/>
    <lineage>
        <taxon>Eukaryota</taxon>
        <taxon>Fungi</taxon>
        <taxon>Dikarya</taxon>
        <taxon>Basidiomycota</taxon>
        <taxon>Agaricomycotina</taxon>
        <taxon>Agaricomycetes</taxon>
        <taxon>Agaricomycetidae</taxon>
        <taxon>Agaricales</taxon>
        <taxon>Tricholomatineae</taxon>
        <taxon>Lyophyllaceae</taxon>
        <taxon>Asterophora</taxon>
    </lineage>
</organism>
<evidence type="ECO:0000259" key="3">
    <source>
        <dbReference type="Pfam" id="PF07969"/>
    </source>
</evidence>
<name>A0A9P7GFY1_9AGAR</name>